<proteinExistence type="predicted"/>
<accession>A0A419DAS9</accession>
<sequence length="373" mass="41717">MPREEKHKLIKPYVACCVQAYVENNNPSLKGGFEGDELKKRNLEMMCDYIDSMFFHGESAVKLVCFPEFGIGGMYAQKTKVEEVKKYEAISIPGPETDVLAAKAKQHAIYIAACNHENDPSLPDNFMNTAFIINPKGKIILKYRKVDTQFGCAPHDIHDKYINPITGTRDYFPVVDTEIGRLACMICADVGSPEIPRVYALKGAEVLMHLNGGHVGEIDHIKLRARAADNTIYVLTENWAGSILVNKKIGDTLIPLRIRTGKSSGGSMIIDPYGKIIAESDGCTPQLVEGKIDIMYLREKRGMWLKGGVGNYLARRRAEMYTAYESRTIFPPNGVLKAGSMKHAHDETVTKRRNEAVQNILNGYDYYSEDDVK</sequence>
<dbReference type="PANTHER" id="PTHR43674">
    <property type="entry name" value="NITRILASE C965.09-RELATED"/>
    <property type="match status" value="1"/>
</dbReference>
<reference evidence="3 4" key="1">
    <citation type="journal article" date="2017" name="ISME J.">
        <title>Energy and carbon metabolisms in a deep terrestrial subsurface fluid microbial community.</title>
        <authorList>
            <person name="Momper L."/>
            <person name="Jungbluth S.P."/>
            <person name="Lee M.D."/>
            <person name="Amend J.P."/>
        </authorList>
    </citation>
    <scope>NUCLEOTIDE SEQUENCE [LARGE SCALE GENOMIC DNA]</scope>
    <source>
        <strain evidence="3">SURF_29</strain>
    </source>
</reference>
<dbReference type="GO" id="GO:0016811">
    <property type="term" value="F:hydrolase activity, acting on carbon-nitrogen (but not peptide) bonds, in linear amides"/>
    <property type="evidence" value="ECO:0007669"/>
    <property type="project" value="TreeGrafter"/>
</dbReference>
<evidence type="ECO:0000256" key="1">
    <source>
        <dbReference type="ARBA" id="ARBA00022801"/>
    </source>
</evidence>
<keyword evidence="1" id="KW-0378">Hydrolase</keyword>
<dbReference type="AlphaFoldDB" id="A0A419DAS9"/>
<dbReference type="SUPFAM" id="SSF56317">
    <property type="entry name" value="Carbon-nitrogen hydrolase"/>
    <property type="match status" value="1"/>
</dbReference>
<name>A0A419DAS9_9BACT</name>
<dbReference type="PROSITE" id="PS50263">
    <property type="entry name" value="CN_HYDROLASE"/>
    <property type="match status" value="1"/>
</dbReference>
<protein>
    <recommendedName>
        <fullName evidence="2">CN hydrolase domain-containing protein</fullName>
    </recommendedName>
</protein>
<dbReference type="Proteomes" id="UP000285655">
    <property type="component" value="Unassembled WGS sequence"/>
</dbReference>
<organism evidence="3 4">
    <name type="scientific">candidate division WS5 bacterium</name>
    <dbReference type="NCBI Taxonomy" id="2093353"/>
    <lineage>
        <taxon>Bacteria</taxon>
        <taxon>candidate division WS5</taxon>
    </lineage>
</organism>
<dbReference type="InterPro" id="IPR050345">
    <property type="entry name" value="Aliph_Amidase/BUP"/>
</dbReference>
<gene>
    <name evidence="3" type="ORF">C4544_05990</name>
</gene>
<dbReference type="Pfam" id="PF00795">
    <property type="entry name" value="CN_hydrolase"/>
    <property type="match status" value="1"/>
</dbReference>
<dbReference type="Gene3D" id="3.60.110.10">
    <property type="entry name" value="Carbon-nitrogen hydrolase"/>
    <property type="match status" value="1"/>
</dbReference>
<dbReference type="InterPro" id="IPR003010">
    <property type="entry name" value="C-N_Hydrolase"/>
</dbReference>
<evidence type="ECO:0000313" key="4">
    <source>
        <dbReference type="Proteomes" id="UP000285655"/>
    </source>
</evidence>
<dbReference type="PANTHER" id="PTHR43674:SF16">
    <property type="entry name" value="CARBON-NITROGEN FAMILY, PUTATIVE (AFU_ORTHOLOGUE AFUA_5G02350)-RELATED"/>
    <property type="match status" value="1"/>
</dbReference>
<dbReference type="EMBL" id="QZJW01000052">
    <property type="protein sequence ID" value="RJO60180.1"/>
    <property type="molecule type" value="Genomic_DNA"/>
</dbReference>
<evidence type="ECO:0000313" key="3">
    <source>
        <dbReference type="EMBL" id="RJO60180.1"/>
    </source>
</evidence>
<feature type="domain" description="CN hydrolase" evidence="2">
    <location>
        <begin position="18"/>
        <end position="294"/>
    </location>
</feature>
<dbReference type="InterPro" id="IPR036526">
    <property type="entry name" value="C-N_Hydrolase_sf"/>
</dbReference>
<comment type="caution">
    <text evidence="3">The sequence shown here is derived from an EMBL/GenBank/DDBJ whole genome shotgun (WGS) entry which is preliminary data.</text>
</comment>
<evidence type="ECO:0000259" key="2">
    <source>
        <dbReference type="PROSITE" id="PS50263"/>
    </source>
</evidence>